<evidence type="ECO:0000313" key="3">
    <source>
        <dbReference type="EMBL" id="CAL4064986.1"/>
    </source>
</evidence>
<name>A0AAV2PX48_MEGNR</name>
<feature type="coiled-coil region" evidence="1">
    <location>
        <begin position="166"/>
        <end position="193"/>
    </location>
</feature>
<evidence type="ECO:0000256" key="2">
    <source>
        <dbReference type="SAM" id="MobiDB-lite"/>
    </source>
</evidence>
<feature type="region of interest" description="Disordered" evidence="2">
    <location>
        <begin position="305"/>
        <end position="328"/>
    </location>
</feature>
<reference evidence="3 4" key="1">
    <citation type="submission" date="2024-05" db="EMBL/GenBank/DDBJ databases">
        <authorList>
            <person name="Wallberg A."/>
        </authorList>
    </citation>
    <scope>NUCLEOTIDE SEQUENCE [LARGE SCALE GENOMIC DNA]</scope>
</reference>
<sequence>MSYLRIHDIGNIKISFHMDTEEGLKKHEQHREAMDLVAKVVQQGPFVFTVPSSLQMDKQYIVQKGSECLEKKCPTRCLLCQACMHSLTCECETSESVTCKHVHAVNMWCKFQRQHRTFYEHEQEVTEISTSYNVETKISRNDKHISNTDTSINIRTEDKSIESQLYIDKTNELEALQEDAKILLVELIAMIEECKDIEAIAKFIDLLSKTKTALKSKLKISGKCNEHKVRLANTNSKFSRYSENMIHNSLLNKVNNTKRLTDRNCQPIKIIANQKATSLNNTQNIQLNNISIVSSISQKSNEIHRKFKDKSQSQQDQGESVRESKQKSKRVMVMLDSTDNKILLQDINCVKEGAIKPITNLSSEDHKIHLISDCMTRTDTIAQTNNKTEPQQLVPSSSHFIEENNQLLSSYINDEHILSNIDSENIKLSMKVDQNSIELHGTIEENVRNVNMNKFYNNENIQSFYDNSCVQEDLGETVRKIRTFVRDKDGQLKEFFFKIKD</sequence>
<keyword evidence="4" id="KW-1185">Reference proteome</keyword>
<proteinExistence type="predicted"/>
<protein>
    <recommendedName>
        <fullName evidence="5">SWIM-type domain-containing protein</fullName>
    </recommendedName>
</protein>
<dbReference type="Proteomes" id="UP001497623">
    <property type="component" value="Unassembled WGS sequence"/>
</dbReference>
<evidence type="ECO:0008006" key="5">
    <source>
        <dbReference type="Google" id="ProtNLM"/>
    </source>
</evidence>
<evidence type="ECO:0000256" key="1">
    <source>
        <dbReference type="SAM" id="Coils"/>
    </source>
</evidence>
<accession>A0AAV2PX48</accession>
<organism evidence="3 4">
    <name type="scientific">Meganyctiphanes norvegica</name>
    <name type="common">Northern krill</name>
    <name type="synonym">Thysanopoda norvegica</name>
    <dbReference type="NCBI Taxonomy" id="48144"/>
    <lineage>
        <taxon>Eukaryota</taxon>
        <taxon>Metazoa</taxon>
        <taxon>Ecdysozoa</taxon>
        <taxon>Arthropoda</taxon>
        <taxon>Crustacea</taxon>
        <taxon>Multicrustacea</taxon>
        <taxon>Malacostraca</taxon>
        <taxon>Eumalacostraca</taxon>
        <taxon>Eucarida</taxon>
        <taxon>Euphausiacea</taxon>
        <taxon>Euphausiidae</taxon>
        <taxon>Meganyctiphanes</taxon>
    </lineage>
</organism>
<comment type="caution">
    <text evidence="3">The sequence shown here is derived from an EMBL/GenBank/DDBJ whole genome shotgun (WGS) entry which is preliminary data.</text>
</comment>
<dbReference type="AlphaFoldDB" id="A0AAV2PX48"/>
<keyword evidence="1" id="KW-0175">Coiled coil</keyword>
<gene>
    <name evidence="3" type="ORF">MNOR_LOCUS4444</name>
</gene>
<evidence type="ECO:0000313" key="4">
    <source>
        <dbReference type="Proteomes" id="UP001497623"/>
    </source>
</evidence>
<dbReference type="EMBL" id="CAXKWB010001627">
    <property type="protein sequence ID" value="CAL4064986.1"/>
    <property type="molecule type" value="Genomic_DNA"/>
</dbReference>